<comment type="caution">
    <text evidence="2">The sequence shown here is derived from an EMBL/GenBank/DDBJ whole genome shotgun (WGS) entry which is preliminary data.</text>
</comment>
<feature type="domain" description="FRG" evidence="1">
    <location>
        <begin position="21"/>
        <end position="115"/>
    </location>
</feature>
<name>A0A0A0I868_CLOBO</name>
<proteinExistence type="predicted"/>
<dbReference type="EMBL" id="JDRY01000069">
    <property type="protein sequence ID" value="KGM97087.1"/>
    <property type="molecule type" value="Genomic_DNA"/>
</dbReference>
<dbReference type="Pfam" id="PF08867">
    <property type="entry name" value="FRG"/>
    <property type="match status" value="1"/>
</dbReference>
<accession>A0A0A0I868</accession>
<protein>
    <recommendedName>
        <fullName evidence="1">FRG domain-containing protein</fullName>
    </recommendedName>
</protein>
<gene>
    <name evidence="2" type="ORF">Z955_12580</name>
</gene>
<organism evidence="2 3">
    <name type="scientific">Clostridium botulinum C/D str. DC5</name>
    <dbReference type="NCBI Taxonomy" id="1443128"/>
    <lineage>
        <taxon>Bacteria</taxon>
        <taxon>Bacillati</taxon>
        <taxon>Bacillota</taxon>
        <taxon>Clostridia</taxon>
        <taxon>Eubacteriales</taxon>
        <taxon>Clostridiaceae</taxon>
        <taxon>Clostridium</taxon>
    </lineage>
</organism>
<dbReference type="AlphaFoldDB" id="A0A0A0I868"/>
<reference evidence="2 3" key="1">
    <citation type="submission" date="2014-01" db="EMBL/GenBank/DDBJ databases">
        <title>Plasmidome dynamics in the species complex Clostridium novyi sensu lato converts strains of independent lineages into distinctly different pathogens.</title>
        <authorList>
            <person name="Skarin H."/>
            <person name="Segerman B."/>
        </authorList>
    </citation>
    <scope>NUCLEOTIDE SEQUENCE [LARGE SCALE GENOMIC DNA]</scope>
    <source>
        <strain evidence="2 3">DC5</strain>
    </source>
</reference>
<evidence type="ECO:0000313" key="3">
    <source>
        <dbReference type="Proteomes" id="UP000030014"/>
    </source>
</evidence>
<dbReference type="RefSeq" id="WP_039257703.1">
    <property type="nucleotide sequence ID" value="NZ_JDRY01000069.1"/>
</dbReference>
<dbReference type="Proteomes" id="UP000030014">
    <property type="component" value="Unassembled WGS sequence"/>
</dbReference>
<dbReference type="InterPro" id="IPR014966">
    <property type="entry name" value="FRG-dom"/>
</dbReference>
<dbReference type="SMART" id="SM00901">
    <property type="entry name" value="FRG"/>
    <property type="match status" value="1"/>
</dbReference>
<sequence length="222" mass="26165">MNEIRINNFQQFHNALAKYKDDTEWIFRGQGKSSWKLVPKAGRHPYNKANDEEFFLAWKRRATEFIDIEKYDDWNLLAIAQHYGFATRLLDWTHNPLIAGYFAVSKYYDSDAVIYAYLNHKSVFAQDNNLFSRRGIYKFMPNGDIQRIVRQCATFTVHGPATISLEENIEDKCCLEKIIIDKNYRKGLLFDLSYYGVNRLSLFPDLDGLSVYMNWHMQNDNS</sequence>
<evidence type="ECO:0000259" key="1">
    <source>
        <dbReference type="SMART" id="SM00901"/>
    </source>
</evidence>
<evidence type="ECO:0000313" key="2">
    <source>
        <dbReference type="EMBL" id="KGM97087.1"/>
    </source>
</evidence>